<dbReference type="OMA" id="FCDTELD"/>
<evidence type="ECO:0000256" key="4">
    <source>
        <dbReference type="SAM" id="Coils"/>
    </source>
</evidence>
<gene>
    <name evidence="6" type="primary">LOC107577083</name>
</gene>
<dbReference type="GO" id="GO:0005525">
    <property type="term" value="F:GTP binding"/>
    <property type="evidence" value="ECO:0007669"/>
    <property type="project" value="UniProtKB-KW"/>
</dbReference>
<dbReference type="InterPro" id="IPR027417">
    <property type="entry name" value="P-loop_NTPase"/>
</dbReference>
<dbReference type="Pfam" id="PF04548">
    <property type="entry name" value="AIG1"/>
    <property type="match status" value="1"/>
</dbReference>
<dbReference type="FunFam" id="3.40.50.300:FF:002274">
    <property type="entry name" value="Si:dkeyp-69e1.8"/>
    <property type="match status" value="1"/>
</dbReference>
<keyword evidence="3" id="KW-0342">GTP-binding</keyword>
<dbReference type="InParanoid" id="A0A672K864"/>
<name>A0A672K864_SINGR</name>
<accession>A0A672K864</accession>
<reference evidence="6" key="2">
    <citation type="submission" date="2025-09" db="UniProtKB">
        <authorList>
            <consortium name="Ensembl"/>
        </authorList>
    </citation>
    <scope>IDENTIFICATION</scope>
</reference>
<proteinExistence type="inferred from homology"/>
<dbReference type="InterPro" id="IPR045058">
    <property type="entry name" value="GIMA/IAN/Toc"/>
</dbReference>
<dbReference type="Gene3D" id="3.40.50.300">
    <property type="entry name" value="P-loop containing nucleotide triphosphate hydrolases"/>
    <property type="match status" value="1"/>
</dbReference>
<evidence type="ECO:0000259" key="5">
    <source>
        <dbReference type="PROSITE" id="PS51720"/>
    </source>
</evidence>
<sequence length="293" mass="33774">MEKIIEGLNLVLLGKTGAGKSAAGNTILGRPAFKSEKSPKSVTQDVDFQSGTVCGLPVTVYDTPGFCDTELDEHKIQQKYQSILQKCNSELSAFFLVIKADRFTEEERKTVEKIEKLLGQNQTADKHTIILFTHGDELTGTIEEYMSKAGENLKEILRRCGGRYHVFNNKDMEDRIQVLELLEKVDGMIAATGGGFYTSESYQGVELMLKAKEEELKQHYEKKLQEKERELESRFTEEKGRLQQMIEALTASEQEKEEKIQELKRINWRNMCKMMEYKRYYETKLREARQEAE</sequence>
<feature type="domain" description="AIG1-type G" evidence="5">
    <location>
        <begin position="5"/>
        <end position="206"/>
    </location>
</feature>
<evidence type="ECO:0000313" key="7">
    <source>
        <dbReference type="Proteomes" id="UP000472262"/>
    </source>
</evidence>
<organism evidence="6 7">
    <name type="scientific">Sinocyclocheilus grahami</name>
    <name type="common">Dianchi golden-line fish</name>
    <name type="synonym">Barbus grahami</name>
    <dbReference type="NCBI Taxonomy" id="75366"/>
    <lineage>
        <taxon>Eukaryota</taxon>
        <taxon>Metazoa</taxon>
        <taxon>Chordata</taxon>
        <taxon>Craniata</taxon>
        <taxon>Vertebrata</taxon>
        <taxon>Euteleostomi</taxon>
        <taxon>Actinopterygii</taxon>
        <taxon>Neopterygii</taxon>
        <taxon>Teleostei</taxon>
        <taxon>Ostariophysi</taxon>
        <taxon>Cypriniformes</taxon>
        <taxon>Cyprinidae</taxon>
        <taxon>Cyprininae</taxon>
        <taxon>Sinocyclocheilus</taxon>
    </lineage>
</organism>
<keyword evidence="4" id="KW-0175">Coiled coil</keyword>
<dbReference type="PANTHER" id="PTHR10903">
    <property type="entry name" value="GTPASE, IMAP FAMILY MEMBER-RELATED"/>
    <property type="match status" value="1"/>
</dbReference>
<keyword evidence="7" id="KW-1185">Reference proteome</keyword>
<protein>
    <submittedName>
        <fullName evidence="6">GTPase IMAP family member 4-like</fullName>
    </submittedName>
</protein>
<evidence type="ECO:0000256" key="1">
    <source>
        <dbReference type="ARBA" id="ARBA00008535"/>
    </source>
</evidence>
<dbReference type="Proteomes" id="UP000472262">
    <property type="component" value="Unassembled WGS sequence"/>
</dbReference>
<feature type="coiled-coil region" evidence="4">
    <location>
        <begin position="202"/>
        <end position="269"/>
    </location>
</feature>
<dbReference type="SUPFAM" id="SSF52540">
    <property type="entry name" value="P-loop containing nucleoside triphosphate hydrolases"/>
    <property type="match status" value="1"/>
</dbReference>
<evidence type="ECO:0000256" key="2">
    <source>
        <dbReference type="ARBA" id="ARBA00022741"/>
    </source>
</evidence>
<keyword evidence="2" id="KW-0547">Nucleotide-binding</keyword>
<dbReference type="Ensembl" id="ENSSGRT00000007682.1">
    <property type="protein sequence ID" value="ENSSGRP00000007036.1"/>
    <property type="gene ID" value="ENSSGRG00000004818.1"/>
</dbReference>
<dbReference type="PROSITE" id="PS51720">
    <property type="entry name" value="G_AIG1"/>
    <property type="match status" value="1"/>
</dbReference>
<comment type="similarity">
    <text evidence="1">Belongs to the TRAFAC class TrmE-Era-EngA-EngB-Septin-like GTPase superfamily. AIG1/Toc34/Toc159-like paraseptin GTPase family. IAN subfamily.</text>
</comment>
<evidence type="ECO:0000256" key="3">
    <source>
        <dbReference type="ARBA" id="ARBA00023134"/>
    </source>
</evidence>
<dbReference type="InterPro" id="IPR006703">
    <property type="entry name" value="G_AIG1"/>
</dbReference>
<dbReference type="PANTHER" id="PTHR10903:SF180">
    <property type="entry name" value="GTPASE IMAP FAMILY MEMBER 7-LIKE"/>
    <property type="match status" value="1"/>
</dbReference>
<evidence type="ECO:0000313" key="6">
    <source>
        <dbReference type="Ensembl" id="ENSSGRP00000007036.1"/>
    </source>
</evidence>
<reference evidence="6" key="1">
    <citation type="submission" date="2025-08" db="UniProtKB">
        <authorList>
            <consortium name="Ensembl"/>
        </authorList>
    </citation>
    <scope>IDENTIFICATION</scope>
</reference>
<dbReference type="AlphaFoldDB" id="A0A672K864"/>